<dbReference type="PANTHER" id="PTHR11905:SF249">
    <property type="entry name" value="SOL NARAE, ISOFORM C"/>
    <property type="match status" value="1"/>
</dbReference>
<dbReference type="GO" id="GO:0004222">
    <property type="term" value="F:metalloendopeptidase activity"/>
    <property type="evidence" value="ECO:0007669"/>
    <property type="project" value="InterPro"/>
</dbReference>
<gene>
    <name evidence="4" type="ORF">SSS_3009</name>
</gene>
<dbReference type="OrthoDB" id="6511864at2759"/>
<feature type="binding site" evidence="1">
    <location>
        <position position="443"/>
    </location>
    <ligand>
        <name>Zn(2+)</name>
        <dbReference type="ChEBI" id="CHEBI:29105"/>
        <note>catalytic</note>
    </ligand>
</feature>
<evidence type="ECO:0000313" key="4">
    <source>
        <dbReference type="EMBL" id="KAF7493944.1"/>
    </source>
</evidence>
<keyword evidence="6" id="KW-1185">Reference proteome</keyword>
<dbReference type="PANTHER" id="PTHR11905">
    <property type="entry name" value="ADAM A DISINTEGRIN AND METALLOPROTEASE DOMAIN"/>
    <property type="match status" value="1"/>
</dbReference>
<dbReference type="Proteomes" id="UP000070412">
    <property type="component" value="Unassembled WGS sequence"/>
</dbReference>
<feature type="binding site" evidence="1">
    <location>
        <position position="439"/>
    </location>
    <ligand>
        <name>Zn(2+)</name>
        <dbReference type="ChEBI" id="CHEBI:29105"/>
        <note>catalytic</note>
    </ligand>
</feature>
<sequence>MNLLKTNTLLIALNVLFRIIGFSKSIQLITTKDRYPTIVLHINNNYRHHHRYATKGTEKKTNSVDENRKNENLEKAKNSIQNNHRLVRLYHFNHQHSNQDQYQLRLIDHNSKFNQFRTMKVSKLDRSDSILKMDNFRYIFTPSSDGTVKISFISIDPKSNHSLYNKIYSNENFSTFFIVTFCTIADAVYIYGLIEGQMIISPFNVFDKGFLNCESHLERTNKSMILHQITNLNNSKHFKYLFDRISQNYPLISLNSKQSRIEPEINLLIDSWMFDSNRRNLEVSWRYGLIFLHLLDCLFFRSIRLMNNHLRLQFAMKTITIHTRPLEFQRSKLSLNGNLSSNKSELMNAMLALDGFGRWLYDHNKDEKNQPDLTLILTGQDLCLARDVRMKYSCLHSSIKGQSIIAGACVNRPETDNRSLNVALIEDYADFDGLFSAAHEIGHLFGAVHDGEWPINHLMGPGARNCPNQIESIMNAKKRGTFWSNCSLEQFEYFIQKSQSHCLHQKN</sequence>
<protein>
    <recommendedName>
        <fullName evidence="3">Peptidase M12B domain-containing protein</fullName>
    </recommendedName>
</protein>
<dbReference type="AlphaFoldDB" id="A0A834RAJ6"/>
<feature type="signal peptide" evidence="2">
    <location>
        <begin position="1"/>
        <end position="25"/>
    </location>
</feature>
<evidence type="ECO:0000313" key="5">
    <source>
        <dbReference type="EnsemblMetazoa" id="KAF7493944.1"/>
    </source>
</evidence>
<organism evidence="4">
    <name type="scientific">Sarcoptes scabiei</name>
    <name type="common">Itch mite</name>
    <name type="synonym">Acarus scabiei</name>
    <dbReference type="NCBI Taxonomy" id="52283"/>
    <lineage>
        <taxon>Eukaryota</taxon>
        <taxon>Metazoa</taxon>
        <taxon>Ecdysozoa</taxon>
        <taxon>Arthropoda</taxon>
        <taxon>Chelicerata</taxon>
        <taxon>Arachnida</taxon>
        <taxon>Acari</taxon>
        <taxon>Acariformes</taxon>
        <taxon>Sarcoptiformes</taxon>
        <taxon>Astigmata</taxon>
        <taxon>Psoroptidia</taxon>
        <taxon>Sarcoptoidea</taxon>
        <taxon>Sarcoptidae</taxon>
        <taxon>Sarcoptinae</taxon>
        <taxon>Sarcoptes</taxon>
    </lineage>
</organism>
<name>A0A834RAJ6_SARSC</name>
<feature type="domain" description="Peptidase M12B" evidence="3">
    <location>
        <begin position="261"/>
        <end position="507"/>
    </location>
</feature>
<accession>A0A834RAJ6</accession>
<keyword evidence="1" id="KW-0479">Metal-binding</keyword>
<dbReference type="Pfam" id="PF13688">
    <property type="entry name" value="Reprolysin_5"/>
    <property type="match status" value="1"/>
</dbReference>
<reference evidence="5" key="3">
    <citation type="submission" date="2022-06" db="UniProtKB">
        <authorList>
            <consortium name="EnsemblMetazoa"/>
        </authorList>
    </citation>
    <scope>IDENTIFICATION</scope>
</reference>
<evidence type="ECO:0000313" key="6">
    <source>
        <dbReference type="Proteomes" id="UP000070412"/>
    </source>
</evidence>
<reference evidence="6" key="1">
    <citation type="journal article" date="2020" name="PLoS Negl. Trop. Dis.">
        <title>High-quality nuclear genome for Sarcoptes scabiei-A critical resource for a neglected parasite.</title>
        <authorList>
            <person name="Korhonen P.K."/>
            <person name="Gasser R.B."/>
            <person name="Ma G."/>
            <person name="Wang T."/>
            <person name="Stroehlein A.J."/>
            <person name="Young N.D."/>
            <person name="Ang C.S."/>
            <person name="Fernando D.D."/>
            <person name="Lu H.C."/>
            <person name="Taylor S."/>
            <person name="Reynolds S.L."/>
            <person name="Mofiz E."/>
            <person name="Najaraj S.H."/>
            <person name="Gowda H."/>
            <person name="Madugundu A."/>
            <person name="Renuse S."/>
            <person name="Holt D."/>
            <person name="Pandey A."/>
            <person name="Papenfuss A.T."/>
            <person name="Fischer K."/>
        </authorList>
    </citation>
    <scope>NUCLEOTIDE SEQUENCE [LARGE SCALE GENOMIC DNA]</scope>
</reference>
<dbReference type="EnsemblMetazoa" id="SSS_3009s_mrna">
    <property type="protein sequence ID" value="KAF7493944.1"/>
    <property type="gene ID" value="SSS_3009"/>
</dbReference>
<dbReference type="SUPFAM" id="SSF55486">
    <property type="entry name" value="Metalloproteases ('zincins'), catalytic domain"/>
    <property type="match status" value="1"/>
</dbReference>
<keyword evidence="1" id="KW-0862">Zinc</keyword>
<feature type="binding site" evidence="1">
    <location>
        <position position="449"/>
    </location>
    <ligand>
        <name>Zn(2+)</name>
        <dbReference type="ChEBI" id="CHEBI:29105"/>
        <note>catalytic</note>
    </ligand>
</feature>
<dbReference type="PROSITE" id="PS50215">
    <property type="entry name" value="ADAM_MEPRO"/>
    <property type="match status" value="1"/>
</dbReference>
<comment type="caution">
    <text evidence="1">Lacks conserved residue(s) required for the propagation of feature annotation.</text>
</comment>
<evidence type="ECO:0000259" key="3">
    <source>
        <dbReference type="PROSITE" id="PS50215"/>
    </source>
</evidence>
<evidence type="ECO:0000256" key="2">
    <source>
        <dbReference type="SAM" id="SignalP"/>
    </source>
</evidence>
<proteinExistence type="predicted"/>
<keyword evidence="2" id="KW-0732">Signal</keyword>
<reference evidence="4" key="2">
    <citation type="submission" date="2020-01" db="EMBL/GenBank/DDBJ databases">
        <authorList>
            <person name="Korhonen P.K.K."/>
            <person name="Guangxu M.G."/>
            <person name="Wang T.W."/>
            <person name="Stroehlein A.J.S."/>
            <person name="Young N.D."/>
            <person name="Ang C.-S.A."/>
            <person name="Fernando D.W.F."/>
            <person name="Lu H.L."/>
            <person name="Taylor S.T."/>
            <person name="Ehtesham M.E.M."/>
            <person name="Najaraj S.H.N."/>
            <person name="Harsha G.H.G."/>
            <person name="Madugundu A.M."/>
            <person name="Renuse S.R."/>
            <person name="Holt D.H."/>
            <person name="Pandey A.P."/>
            <person name="Papenfuss A.P."/>
            <person name="Gasser R.B.G."/>
            <person name="Fischer K.F."/>
        </authorList>
    </citation>
    <scope>NUCLEOTIDE SEQUENCE</scope>
    <source>
        <strain evidence="4">SSS_KF_BRIS2020</strain>
    </source>
</reference>
<dbReference type="InterPro" id="IPR001590">
    <property type="entry name" value="Peptidase_M12B"/>
</dbReference>
<feature type="chain" id="PRO_5038259267" description="Peptidase M12B domain-containing protein" evidence="2">
    <location>
        <begin position="26"/>
        <end position="507"/>
    </location>
</feature>
<evidence type="ECO:0000256" key="1">
    <source>
        <dbReference type="PROSITE-ProRule" id="PRU00276"/>
    </source>
</evidence>
<dbReference type="GO" id="GO:0046872">
    <property type="term" value="F:metal ion binding"/>
    <property type="evidence" value="ECO:0007669"/>
    <property type="project" value="UniProtKB-KW"/>
</dbReference>
<dbReference type="InterPro" id="IPR024079">
    <property type="entry name" value="MetalloPept_cat_dom_sf"/>
</dbReference>
<feature type="active site" evidence="1">
    <location>
        <position position="440"/>
    </location>
</feature>
<dbReference type="Gene3D" id="3.40.390.10">
    <property type="entry name" value="Collagenase (Catalytic Domain)"/>
    <property type="match status" value="1"/>
</dbReference>
<dbReference type="EMBL" id="WVUK01000054">
    <property type="protein sequence ID" value="KAF7493944.1"/>
    <property type="molecule type" value="Genomic_DNA"/>
</dbReference>
<dbReference type="GO" id="GO:0006509">
    <property type="term" value="P:membrane protein ectodomain proteolysis"/>
    <property type="evidence" value="ECO:0007669"/>
    <property type="project" value="TreeGrafter"/>
</dbReference>